<dbReference type="PROSITE" id="PS00409">
    <property type="entry name" value="PROKAR_NTER_METHYL"/>
    <property type="match status" value="1"/>
</dbReference>
<proteinExistence type="predicted"/>
<name>A0ABM8ZQZ3_9VIBR</name>
<comment type="caution">
    <text evidence="2">The sequence shown here is derived from an EMBL/GenBank/DDBJ whole genome shotgun (WGS) entry which is preliminary data.</text>
</comment>
<dbReference type="PANTHER" id="PTHR30093:SF47">
    <property type="entry name" value="TYPE IV PILUS NON-CORE MINOR PILIN PILE"/>
    <property type="match status" value="1"/>
</dbReference>
<protein>
    <recommendedName>
        <fullName evidence="4">Prepilin-type N-terminal cleavage/methylation domain-containing protein</fullName>
    </recommendedName>
</protein>
<keyword evidence="1" id="KW-1133">Transmembrane helix</keyword>
<evidence type="ECO:0008006" key="4">
    <source>
        <dbReference type="Google" id="ProtNLM"/>
    </source>
</evidence>
<dbReference type="NCBIfam" id="TIGR02532">
    <property type="entry name" value="IV_pilin_GFxxxE"/>
    <property type="match status" value="1"/>
</dbReference>
<evidence type="ECO:0000313" key="2">
    <source>
        <dbReference type="EMBL" id="CAH0532720.1"/>
    </source>
</evidence>
<dbReference type="InterPro" id="IPR012902">
    <property type="entry name" value="N_methyl_site"/>
</dbReference>
<evidence type="ECO:0000256" key="1">
    <source>
        <dbReference type="SAM" id="Phobius"/>
    </source>
</evidence>
<feature type="transmembrane region" description="Helical" evidence="1">
    <location>
        <begin position="12"/>
        <end position="32"/>
    </location>
</feature>
<evidence type="ECO:0000313" key="3">
    <source>
        <dbReference type="Proteomes" id="UP000838672"/>
    </source>
</evidence>
<dbReference type="SUPFAM" id="SSF54523">
    <property type="entry name" value="Pili subunits"/>
    <property type="match status" value="1"/>
</dbReference>
<dbReference type="Pfam" id="PF16732">
    <property type="entry name" value="ComP_DUS"/>
    <property type="match status" value="1"/>
</dbReference>
<sequence>MKRNCIKGFTLLELVVVVAIIGILGAIAYPNYQKSVLKSYRNEAQGSLVKLQLYMDYEFTKNRSYPVAAGTVTDVSSTTCADCNISFERYSFAIHRPSKATGGEIFYIVATPTSIQADDECGTLTYNAGGLGTATGGDHCW</sequence>
<keyword evidence="1" id="KW-0812">Transmembrane</keyword>
<dbReference type="RefSeq" id="WP_290368662.1">
    <property type="nucleotide sequence ID" value="NZ_CAKLDI010000001.1"/>
</dbReference>
<dbReference type="Proteomes" id="UP000838672">
    <property type="component" value="Unassembled WGS sequence"/>
</dbReference>
<reference evidence="2" key="1">
    <citation type="submission" date="2021-11" db="EMBL/GenBank/DDBJ databases">
        <authorList>
            <person name="Rodrigo-Torres L."/>
            <person name="Arahal R. D."/>
            <person name="Lucena T."/>
        </authorList>
    </citation>
    <scope>NUCLEOTIDE SEQUENCE</scope>
    <source>
        <strain evidence="2">CECT 7929</strain>
    </source>
</reference>
<gene>
    <name evidence="2" type="ORF">VST7929_00565</name>
</gene>
<accession>A0ABM8ZQZ3</accession>
<dbReference type="InterPro" id="IPR045584">
    <property type="entry name" value="Pilin-like"/>
</dbReference>
<keyword evidence="1" id="KW-0472">Membrane</keyword>
<organism evidence="2 3">
    <name type="scientific">Vibrio stylophorae</name>
    <dbReference type="NCBI Taxonomy" id="659351"/>
    <lineage>
        <taxon>Bacteria</taxon>
        <taxon>Pseudomonadati</taxon>
        <taxon>Pseudomonadota</taxon>
        <taxon>Gammaproteobacteria</taxon>
        <taxon>Vibrionales</taxon>
        <taxon>Vibrionaceae</taxon>
        <taxon>Vibrio</taxon>
    </lineage>
</organism>
<keyword evidence="3" id="KW-1185">Reference proteome</keyword>
<dbReference type="EMBL" id="CAKLDI010000001">
    <property type="protein sequence ID" value="CAH0532720.1"/>
    <property type="molecule type" value="Genomic_DNA"/>
</dbReference>
<dbReference type="Pfam" id="PF07963">
    <property type="entry name" value="N_methyl"/>
    <property type="match status" value="1"/>
</dbReference>
<dbReference type="InterPro" id="IPR031982">
    <property type="entry name" value="PilE-like"/>
</dbReference>
<dbReference type="PANTHER" id="PTHR30093">
    <property type="entry name" value="GENERAL SECRETION PATHWAY PROTEIN G"/>
    <property type="match status" value="1"/>
</dbReference>
<dbReference type="Gene3D" id="3.30.700.10">
    <property type="entry name" value="Glycoprotein, Type 4 Pilin"/>
    <property type="match status" value="1"/>
</dbReference>